<feature type="repeat" description="ANK" evidence="2">
    <location>
        <begin position="870"/>
        <end position="902"/>
    </location>
</feature>
<feature type="compositionally biased region" description="Polar residues" evidence="4">
    <location>
        <begin position="584"/>
        <end position="594"/>
    </location>
</feature>
<dbReference type="InterPro" id="IPR031348">
    <property type="entry name" value="PigL_N"/>
</dbReference>
<name>A0A8H8S4F6_9HELO</name>
<dbReference type="InterPro" id="IPR056884">
    <property type="entry name" value="NPHP3-like_N"/>
</dbReference>
<dbReference type="InterPro" id="IPR027417">
    <property type="entry name" value="P-loop_NTPase"/>
</dbReference>
<dbReference type="Proteomes" id="UP000462212">
    <property type="component" value="Unassembled WGS sequence"/>
</dbReference>
<dbReference type="PANTHER" id="PTHR10039">
    <property type="entry name" value="AMELOGENIN"/>
    <property type="match status" value="1"/>
</dbReference>
<dbReference type="Pfam" id="PF12796">
    <property type="entry name" value="Ank_2"/>
    <property type="match status" value="1"/>
</dbReference>
<evidence type="ECO:0000313" key="8">
    <source>
        <dbReference type="EMBL" id="TVY45290.1"/>
    </source>
</evidence>
<evidence type="ECO:0000256" key="2">
    <source>
        <dbReference type="PROSITE-ProRule" id="PRU00023"/>
    </source>
</evidence>
<evidence type="ECO:0000256" key="5">
    <source>
        <dbReference type="SAM" id="SignalP"/>
    </source>
</evidence>
<dbReference type="PROSITE" id="PS50088">
    <property type="entry name" value="ANK_REPEAT"/>
    <property type="match status" value="4"/>
</dbReference>
<dbReference type="Pfam" id="PF17111">
    <property type="entry name" value="PigL_N"/>
    <property type="match status" value="1"/>
</dbReference>
<feature type="domain" description="Azaphilone pigments biosynthesis cluster protein L N-terminal" evidence="6">
    <location>
        <begin position="1"/>
        <end position="136"/>
    </location>
</feature>
<feature type="repeat" description="ANK" evidence="2">
    <location>
        <begin position="837"/>
        <end position="869"/>
    </location>
</feature>
<dbReference type="Gene3D" id="3.40.50.300">
    <property type="entry name" value="P-loop containing nucleotide triphosphate hydrolases"/>
    <property type="match status" value="1"/>
</dbReference>
<dbReference type="PRINTS" id="PR01415">
    <property type="entry name" value="ANKYRIN"/>
</dbReference>
<comment type="caution">
    <text evidence="8">The sequence shown here is derived from an EMBL/GenBank/DDBJ whole genome shotgun (WGS) entry which is preliminary data.</text>
</comment>
<reference evidence="8 9" key="1">
    <citation type="submission" date="2018-05" db="EMBL/GenBank/DDBJ databases">
        <title>Genome sequencing and assembly of the regulated plant pathogen Lachnellula willkommii and related sister species for the development of diagnostic species identification markers.</title>
        <authorList>
            <person name="Giroux E."/>
            <person name="Bilodeau G."/>
        </authorList>
    </citation>
    <scope>NUCLEOTIDE SEQUENCE [LARGE SCALE GENOMIC DNA]</scope>
    <source>
        <strain evidence="8 9">CBS 197.66</strain>
    </source>
</reference>
<evidence type="ECO:0000256" key="1">
    <source>
        <dbReference type="ARBA" id="ARBA00022737"/>
    </source>
</evidence>
<dbReference type="InterPro" id="IPR036770">
    <property type="entry name" value="Ankyrin_rpt-contain_sf"/>
</dbReference>
<dbReference type="SUPFAM" id="SSF52540">
    <property type="entry name" value="P-loop containing nucleoside triphosphate hydrolases"/>
    <property type="match status" value="1"/>
</dbReference>
<dbReference type="InterPro" id="IPR002110">
    <property type="entry name" value="Ankyrin_rpt"/>
</dbReference>
<dbReference type="EMBL" id="QGMJ01000017">
    <property type="protein sequence ID" value="TVY45290.1"/>
    <property type="molecule type" value="Genomic_DNA"/>
</dbReference>
<evidence type="ECO:0000259" key="6">
    <source>
        <dbReference type="Pfam" id="PF17111"/>
    </source>
</evidence>
<dbReference type="Pfam" id="PF24883">
    <property type="entry name" value="NPHP3_N"/>
    <property type="match status" value="1"/>
</dbReference>
<dbReference type="Gene3D" id="1.25.40.20">
    <property type="entry name" value="Ankyrin repeat-containing domain"/>
    <property type="match status" value="1"/>
</dbReference>
<keyword evidence="2" id="KW-0040">ANK repeat</keyword>
<keyword evidence="3" id="KW-0175">Coiled coil</keyword>
<keyword evidence="5" id="KW-0732">Signal</keyword>
<evidence type="ECO:0000259" key="7">
    <source>
        <dbReference type="Pfam" id="PF24883"/>
    </source>
</evidence>
<dbReference type="Pfam" id="PF00023">
    <property type="entry name" value="Ank"/>
    <property type="match status" value="2"/>
</dbReference>
<dbReference type="PANTHER" id="PTHR10039:SF16">
    <property type="entry name" value="GPI INOSITOL-DEACYLASE"/>
    <property type="match status" value="1"/>
</dbReference>
<dbReference type="SUPFAM" id="SSF48403">
    <property type="entry name" value="Ankyrin repeat"/>
    <property type="match status" value="1"/>
</dbReference>
<keyword evidence="1" id="KW-0677">Repeat</keyword>
<dbReference type="OrthoDB" id="1577640at2759"/>
<gene>
    <name evidence="8" type="ORF">LSUB1_G000456</name>
</gene>
<feature type="chain" id="PRO_5034899042" evidence="5">
    <location>
        <begin position="24"/>
        <end position="1079"/>
    </location>
</feature>
<feature type="compositionally biased region" description="Low complexity" evidence="4">
    <location>
        <begin position="572"/>
        <end position="582"/>
    </location>
</feature>
<feature type="region of interest" description="Disordered" evidence="4">
    <location>
        <begin position="559"/>
        <end position="617"/>
    </location>
</feature>
<evidence type="ECO:0000256" key="4">
    <source>
        <dbReference type="SAM" id="MobiDB-lite"/>
    </source>
</evidence>
<feature type="signal peptide" evidence="5">
    <location>
        <begin position="1"/>
        <end position="23"/>
    </location>
</feature>
<feature type="compositionally biased region" description="Basic and acidic residues" evidence="4">
    <location>
        <begin position="559"/>
        <end position="571"/>
    </location>
</feature>
<feature type="repeat" description="ANK" evidence="2">
    <location>
        <begin position="902"/>
        <end position="934"/>
    </location>
</feature>
<keyword evidence="9" id="KW-1185">Reference proteome</keyword>
<dbReference type="AlphaFoldDB" id="A0A8H8S4F6"/>
<proteinExistence type="predicted"/>
<evidence type="ECO:0000256" key="3">
    <source>
        <dbReference type="SAM" id="Coils"/>
    </source>
</evidence>
<organism evidence="8 9">
    <name type="scientific">Lachnellula subtilissima</name>
    <dbReference type="NCBI Taxonomy" id="602034"/>
    <lineage>
        <taxon>Eukaryota</taxon>
        <taxon>Fungi</taxon>
        <taxon>Dikarya</taxon>
        <taxon>Ascomycota</taxon>
        <taxon>Pezizomycotina</taxon>
        <taxon>Leotiomycetes</taxon>
        <taxon>Helotiales</taxon>
        <taxon>Lachnaceae</taxon>
        <taxon>Lachnellula</taxon>
    </lineage>
</organism>
<sequence length="1079" mass="120393">MDGLSGAASVIAVLQLATAVGSALKDYYEGVRDAREDIRKLYGSIKGLEGILERLKDVAKGMSAETLLTQPLEGVRAELKDLKEKLQGSEASETRARRALQSLVWPFKKKDAEKLVVAIEKHKSSLSLLVGVESLHLGFKQFEITADIRADINKAQSHEDRRRIVDWLSEGIPDPSLEHNIARDKHEETTGSWLIHDNNDYSGWLTAPNSFLWLNGGAGAGKSILWFVFPPISSTIIDDLQNRCRDEPSSAVVYWYFTFRDVKKQDVSNCIRSLIADICSNRRNTPQFLQNEYERVNVGRQKPTMKSYITMLRDVIAGFDNIYIVLDALDECPKIEERSRLLELLHDICDWDLSSLHVLVTSRRESDIAESFTNFTGELDNFTSIIAAGPQVEEDITKYLQQQLHSSLFRKWKKSLRRDVEIALASKADGMFRLVALQLEALSRLRAESMIRSAMENLPQTLDEFYDRIILEIPEEDQEYANRALQWIAFAARPLSLKELAEAVIISPENEPCLRDEDRLMNCNALLDIIPSGLIRAVYVEIEVDNTIIEFLDSSSKQEDTSEGYSKESSDGVHVGSVDGSVIESMNGNDTESVGGSGMESEDDSRSHGSFTSAGYADSASGKTKLIVQFAHFSVKEYLMSSRMLGNSTVSRFNLDELSIHEAVGLSCISYLTYVASQHPTITKRIFLEFPLLHFTANSWQYHLLKLEGHHWRPEVEKTALDFLKYGSPVWHIWATFVAVDAGGYEYYDLRDDVERLPSSRPHIFYKKETTHPITWLSITGLNFLLQKLLDQKPDLASIPQTRRLGSLLHAAVWARNKESVELLCAGGADVNQSGGSYKYALQVAAYNEDLDMVVLLLRHGADIEAQGGMWETALGAAAASGNIEIVQILLQEGADINAQGDYGTALVAAAANGNIEIVRLLLQEGADINAQGGTYGTALGAAAASGGIEIVRILLQEGADVYARGSFWGPALQQAVSRANDDVVEVLLDASVENRYQDIWDTMCNDLKGMIRRLESKDLYSRLERARRISKMLDQWLAKQESKKKVEMEVELEVEEESEHGVEDSEATALTVRGILSD</sequence>
<evidence type="ECO:0000313" key="9">
    <source>
        <dbReference type="Proteomes" id="UP000462212"/>
    </source>
</evidence>
<accession>A0A8H8S4F6</accession>
<feature type="coiled-coil region" evidence="3">
    <location>
        <begin position="72"/>
        <end position="99"/>
    </location>
</feature>
<protein>
    <submittedName>
        <fullName evidence="8">Putative ankyrin repeat protein</fullName>
    </submittedName>
</protein>
<dbReference type="SMART" id="SM00248">
    <property type="entry name" value="ANK"/>
    <property type="match status" value="6"/>
</dbReference>
<dbReference type="PROSITE" id="PS50297">
    <property type="entry name" value="ANK_REP_REGION"/>
    <property type="match status" value="3"/>
</dbReference>
<feature type="domain" description="Nephrocystin 3-like N-terminal" evidence="7">
    <location>
        <begin position="190"/>
        <end position="363"/>
    </location>
</feature>
<feature type="repeat" description="ANK" evidence="2">
    <location>
        <begin position="935"/>
        <end position="967"/>
    </location>
</feature>